<evidence type="ECO:0000313" key="1">
    <source>
        <dbReference type="EMBL" id="EFN77724.1"/>
    </source>
</evidence>
<keyword evidence="2" id="KW-1185">Reference proteome</keyword>
<dbReference type="EMBL" id="GL452223">
    <property type="protein sequence ID" value="EFN77724.1"/>
    <property type="molecule type" value="Genomic_DNA"/>
</dbReference>
<accession>E2C2V6</accession>
<proteinExistence type="predicted"/>
<feature type="non-terminal residue" evidence="1">
    <location>
        <position position="59"/>
    </location>
</feature>
<dbReference type="AlphaFoldDB" id="E2C2V6"/>
<reference evidence="1 2" key="1">
    <citation type="journal article" date="2010" name="Science">
        <title>Genomic comparison of the ants Camponotus floridanus and Harpegnathos saltator.</title>
        <authorList>
            <person name="Bonasio R."/>
            <person name="Zhang G."/>
            <person name="Ye C."/>
            <person name="Mutti N.S."/>
            <person name="Fang X."/>
            <person name="Qin N."/>
            <person name="Donahue G."/>
            <person name="Yang P."/>
            <person name="Li Q."/>
            <person name="Li C."/>
            <person name="Zhang P."/>
            <person name="Huang Z."/>
            <person name="Berger S.L."/>
            <person name="Reinberg D."/>
            <person name="Wang J."/>
            <person name="Liebig J."/>
        </authorList>
    </citation>
    <scope>NUCLEOTIDE SEQUENCE [LARGE SCALE GENOMIC DNA]</scope>
    <source>
        <strain evidence="1 2">R22 G/1</strain>
    </source>
</reference>
<evidence type="ECO:0000313" key="2">
    <source>
        <dbReference type="Proteomes" id="UP000008237"/>
    </source>
</evidence>
<protein>
    <submittedName>
        <fullName evidence="1">Uncharacterized protein</fullName>
    </submittedName>
</protein>
<feature type="non-terminal residue" evidence="1">
    <location>
        <position position="1"/>
    </location>
</feature>
<dbReference type="OrthoDB" id="8191111at2759"/>
<organism evidence="2">
    <name type="scientific">Harpegnathos saltator</name>
    <name type="common">Jerdon's jumping ant</name>
    <dbReference type="NCBI Taxonomy" id="610380"/>
    <lineage>
        <taxon>Eukaryota</taxon>
        <taxon>Metazoa</taxon>
        <taxon>Ecdysozoa</taxon>
        <taxon>Arthropoda</taxon>
        <taxon>Hexapoda</taxon>
        <taxon>Insecta</taxon>
        <taxon>Pterygota</taxon>
        <taxon>Neoptera</taxon>
        <taxon>Endopterygota</taxon>
        <taxon>Hymenoptera</taxon>
        <taxon>Apocrita</taxon>
        <taxon>Aculeata</taxon>
        <taxon>Formicoidea</taxon>
        <taxon>Formicidae</taxon>
        <taxon>Ponerinae</taxon>
        <taxon>Ponerini</taxon>
        <taxon>Harpegnathos</taxon>
    </lineage>
</organism>
<gene>
    <name evidence="1" type="ORF">EAI_08041</name>
</gene>
<dbReference type="InParanoid" id="E2C2V6"/>
<name>E2C2V6_HARSA</name>
<dbReference type="Proteomes" id="UP000008237">
    <property type="component" value="Unassembled WGS sequence"/>
</dbReference>
<sequence length="59" mass="6648">KGRLTDVFIKRLTNYYGLAIRKNVDSVVSMKKAIMATLDHYCSTDMKPRHANCLEGADS</sequence>